<dbReference type="InterPro" id="IPR035940">
    <property type="entry name" value="CAP_sf"/>
</dbReference>
<feature type="transmembrane region" description="Helical" evidence="1">
    <location>
        <begin position="27"/>
        <end position="48"/>
    </location>
</feature>
<dbReference type="CDD" id="cd05379">
    <property type="entry name" value="CAP_bacterial"/>
    <property type="match status" value="1"/>
</dbReference>
<dbReference type="Gene3D" id="3.40.33.10">
    <property type="entry name" value="CAP"/>
    <property type="match status" value="1"/>
</dbReference>
<protein>
    <recommendedName>
        <fullName evidence="2">SCP domain-containing protein</fullName>
    </recommendedName>
</protein>
<dbReference type="PANTHER" id="PTHR31157">
    <property type="entry name" value="SCP DOMAIN-CONTAINING PROTEIN"/>
    <property type="match status" value="1"/>
</dbReference>
<feature type="transmembrane region" description="Helical" evidence="1">
    <location>
        <begin position="291"/>
        <end position="308"/>
    </location>
</feature>
<dbReference type="Proteomes" id="UP000178372">
    <property type="component" value="Unassembled WGS sequence"/>
</dbReference>
<name>A0A1F7GCF4_9BACT</name>
<proteinExistence type="predicted"/>
<evidence type="ECO:0000313" key="4">
    <source>
        <dbReference type="Proteomes" id="UP000178372"/>
    </source>
</evidence>
<dbReference type="AlphaFoldDB" id="A0A1F7GCF4"/>
<comment type="caution">
    <text evidence="3">The sequence shown here is derived from an EMBL/GenBank/DDBJ whole genome shotgun (WGS) entry which is preliminary data.</text>
</comment>
<dbReference type="InterPro" id="IPR014044">
    <property type="entry name" value="CAP_dom"/>
</dbReference>
<dbReference type="PANTHER" id="PTHR31157:SF1">
    <property type="entry name" value="SCP DOMAIN-CONTAINING PROTEIN"/>
    <property type="match status" value="1"/>
</dbReference>
<dbReference type="EMBL" id="MFZF01000014">
    <property type="protein sequence ID" value="OGK16610.1"/>
    <property type="molecule type" value="Genomic_DNA"/>
</dbReference>
<feature type="transmembrane region" description="Helical" evidence="1">
    <location>
        <begin position="259"/>
        <end position="279"/>
    </location>
</feature>
<keyword evidence="1" id="KW-0472">Membrane</keyword>
<feature type="domain" description="SCP" evidence="2">
    <location>
        <begin position="60"/>
        <end position="177"/>
    </location>
</feature>
<dbReference type="SUPFAM" id="SSF55797">
    <property type="entry name" value="PR-1-like"/>
    <property type="match status" value="1"/>
</dbReference>
<evidence type="ECO:0000259" key="2">
    <source>
        <dbReference type="Pfam" id="PF00188"/>
    </source>
</evidence>
<gene>
    <name evidence="3" type="ORF">A2690_03270</name>
</gene>
<organism evidence="3 4">
    <name type="scientific">Candidatus Roizmanbacteria bacterium RIFCSPHIGHO2_01_FULL_39_12b</name>
    <dbReference type="NCBI Taxonomy" id="1802030"/>
    <lineage>
        <taxon>Bacteria</taxon>
        <taxon>Candidatus Roizmaniibacteriota</taxon>
    </lineage>
</organism>
<keyword evidence="1" id="KW-0812">Transmembrane</keyword>
<dbReference type="Pfam" id="PF00188">
    <property type="entry name" value="CAP"/>
    <property type="match status" value="1"/>
</dbReference>
<sequence length="313" mass="34662">MTRFIRHFFTPNQENNYRAKTLHTNVLALYLLLALFMSIIFTVGDRVLGVATDITINRLLELTNQKRADQGLSSLSYNEQLADAARRKAADMITKNYWAHFGPNNESPWAFILASGYRYESAGENLAKDFCCSGDIVEAWMNSETHRENIMRSNYKDIGFAIVNGNLTGEKTTLVVQMFGSKSDTQRENREVIPVAQAEEVAQNPKIAPPSSRPSIVTTLTTIPLSPTPFKSGSEIVTGSNQPKSTLILTFAKKTTADISFLAIIALAIALICDLYYAYKLDLLRLTGKNIAHLLFVGVSLVGFLLITKGSIL</sequence>
<accession>A0A1F7GCF4</accession>
<evidence type="ECO:0000313" key="3">
    <source>
        <dbReference type="EMBL" id="OGK16610.1"/>
    </source>
</evidence>
<reference evidence="3 4" key="1">
    <citation type="journal article" date="2016" name="Nat. Commun.">
        <title>Thousands of microbial genomes shed light on interconnected biogeochemical processes in an aquifer system.</title>
        <authorList>
            <person name="Anantharaman K."/>
            <person name="Brown C.T."/>
            <person name="Hug L.A."/>
            <person name="Sharon I."/>
            <person name="Castelle C.J."/>
            <person name="Probst A.J."/>
            <person name="Thomas B.C."/>
            <person name="Singh A."/>
            <person name="Wilkins M.J."/>
            <person name="Karaoz U."/>
            <person name="Brodie E.L."/>
            <person name="Williams K.H."/>
            <person name="Hubbard S.S."/>
            <person name="Banfield J.F."/>
        </authorList>
    </citation>
    <scope>NUCLEOTIDE SEQUENCE [LARGE SCALE GENOMIC DNA]</scope>
</reference>
<evidence type="ECO:0000256" key="1">
    <source>
        <dbReference type="SAM" id="Phobius"/>
    </source>
</evidence>
<keyword evidence="1" id="KW-1133">Transmembrane helix</keyword>